<evidence type="ECO:0000313" key="1">
    <source>
        <dbReference type="EMBL" id="CAE1324080.1"/>
    </source>
</evidence>
<dbReference type="Proteomes" id="UP000597762">
    <property type="component" value="Unassembled WGS sequence"/>
</dbReference>
<reference evidence="1" key="1">
    <citation type="submission" date="2021-01" db="EMBL/GenBank/DDBJ databases">
        <authorList>
            <person name="Li R."/>
            <person name="Bekaert M."/>
        </authorList>
    </citation>
    <scope>NUCLEOTIDE SEQUENCE</scope>
    <source>
        <strain evidence="1">Farmed</strain>
    </source>
</reference>
<evidence type="ECO:0000313" key="2">
    <source>
        <dbReference type="Proteomes" id="UP000597762"/>
    </source>
</evidence>
<proteinExistence type="predicted"/>
<organism evidence="1 2">
    <name type="scientific">Acanthosepion pharaonis</name>
    <name type="common">Pharaoh cuttlefish</name>
    <name type="synonym">Sepia pharaonis</name>
    <dbReference type="NCBI Taxonomy" id="158019"/>
    <lineage>
        <taxon>Eukaryota</taxon>
        <taxon>Metazoa</taxon>
        <taxon>Spiralia</taxon>
        <taxon>Lophotrochozoa</taxon>
        <taxon>Mollusca</taxon>
        <taxon>Cephalopoda</taxon>
        <taxon>Coleoidea</taxon>
        <taxon>Decapodiformes</taxon>
        <taxon>Sepiida</taxon>
        <taxon>Sepiina</taxon>
        <taxon>Sepiidae</taxon>
        <taxon>Acanthosepion</taxon>
    </lineage>
</organism>
<dbReference type="EMBL" id="CAHIKZ030005398">
    <property type="protein sequence ID" value="CAE1324080.1"/>
    <property type="molecule type" value="Genomic_DNA"/>
</dbReference>
<comment type="caution">
    <text evidence="1">The sequence shown here is derived from an EMBL/GenBank/DDBJ whole genome shotgun (WGS) entry which is preliminary data.</text>
</comment>
<protein>
    <submittedName>
        <fullName evidence="1">Uncharacterized protein</fullName>
    </submittedName>
</protein>
<sequence>MVPRKAAHFSEVESPIREVAPLVLKPLDKLLHKVRLAHLADINARIPLLLAAVKRLGLELDLAAHHGVVCITVRAVETLCFLDWFLRRSWLCTSCGKCIVQAASVRSRRPRIMTSTQSVVKVAQENKLFHAGDTADGGCYFVVKLVISVWCGTGCWGIHDEEGDRACCGAEAEHEEYLGTVAAWFYRIQQAVLHCKAYYMLAWFLRALPLSEECVVLLLQRSGASQTFFLKSSHMKALELNVHDGSFPEVADVLGDFREVGRVDRTFQQPSFRADFF</sequence>
<name>A0A812EG91_ACAPH</name>
<keyword evidence="2" id="KW-1185">Reference proteome</keyword>
<accession>A0A812EG91</accession>
<dbReference type="AlphaFoldDB" id="A0A812EG91"/>
<gene>
    <name evidence="1" type="ORF">SPHA_73899</name>
</gene>